<gene>
    <name evidence="1" type="ORF">SCUD_LOCUS1554</name>
</gene>
<dbReference type="WBParaSite" id="SCUD_0000155301-mRNA-1">
    <property type="protein sequence ID" value="SCUD_0000155301-mRNA-1"/>
    <property type="gene ID" value="SCUD_0000155301"/>
</dbReference>
<sequence length="39" mass="5021">MDHHFSHEMIDQLMFFYKWYIQNIQDAIFYLMHLICFHL</sequence>
<evidence type="ECO:0000313" key="3">
    <source>
        <dbReference type="WBParaSite" id="SCUD_0000155301-mRNA-1"/>
    </source>
</evidence>
<reference evidence="1 2" key="2">
    <citation type="submission" date="2018-11" db="EMBL/GenBank/DDBJ databases">
        <authorList>
            <consortium name="Pathogen Informatics"/>
        </authorList>
    </citation>
    <scope>NUCLEOTIDE SEQUENCE [LARGE SCALE GENOMIC DNA]</scope>
    <source>
        <strain evidence="1">Dakar</strain>
        <strain evidence="2">Dakar, Senegal</strain>
    </source>
</reference>
<reference evidence="3" key="1">
    <citation type="submission" date="2016-06" db="UniProtKB">
        <authorList>
            <consortium name="WormBaseParasite"/>
        </authorList>
    </citation>
    <scope>IDENTIFICATION</scope>
</reference>
<dbReference type="AlphaFoldDB" id="A0A183JFT6"/>
<proteinExistence type="predicted"/>
<organism evidence="3">
    <name type="scientific">Schistosoma curassoni</name>
    <dbReference type="NCBI Taxonomy" id="6186"/>
    <lineage>
        <taxon>Eukaryota</taxon>
        <taxon>Metazoa</taxon>
        <taxon>Spiralia</taxon>
        <taxon>Lophotrochozoa</taxon>
        <taxon>Platyhelminthes</taxon>
        <taxon>Trematoda</taxon>
        <taxon>Digenea</taxon>
        <taxon>Strigeidida</taxon>
        <taxon>Schistosomatoidea</taxon>
        <taxon>Schistosomatidae</taxon>
        <taxon>Schistosoma</taxon>
    </lineage>
</organism>
<accession>A0A183JFT6</accession>
<protein>
    <submittedName>
        <fullName evidence="1 3">Uncharacterized protein</fullName>
    </submittedName>
</protein>
<keyword evidence="2" id="KW-1185">Reference proteome</keyword>
<evidence type="ECO:0000313" key="2">
    <source>
        <dbReference type="Proteomes" id="UP000279833"/>
    </source>
</evidence>
<dbReference type="Proteomes" id="UP000279833">
    <property type="component" value="Unassembled WGS sequence"/>
</dbReference>
<name>A0A183JFT6_9TREM</name>
<dbReference type="EMBL" id="UZAK01001272">
    <property type="protein sequence ID" value="VDO68396.1"/>
    <property type="molecule type" value="Genomic_DNA"/>
</dbReference>
<evidence type="ECO:0000313" key="1">
    <source>
        <dbReference type="EMBL" id="VDO68396.1"/>
    </source>
</evidence>